<dbReference type="RefSeq" id="WP_345292120.1">
    <property type="nucleotide sequence ID" value="NZ_BAABFV010000001.1"/>
</dbReference>
<reference evidence="3" key="1">
    <citation type="journal article" date="2019" name="Int. J. Syst. Evol. Microbiol.">
        <title>The Global Catalogue of Microorganisms (GCM) 10K type strain sequencing project: providing services to taxonomists for standard genome sequencing and annotation.</title>
        <authorList>
            <consortium name="The Broad Institute Genomics Platform"/>
            <consortium name="The Broad Institute Genome Sequencing Center for Infectious Disease"/>
            <person name="Wu L."/>
            <person name="Ma J."/>
        </authorList>
    </citation>
    <scope>NUCLEOTIDE SEQUENCE [LARGE SCALE GENOMIC DNA]</scope>
    <source>
        <strain evidence="3">JCM 17728</strain>
    </source>
</reference>
<evidence type="ECO:0000313" key="3">
    <source>
        <dbReference type="Proteomes" id="UP001501011"/>
    </source>
</evidence>
<dbReference type="EMBL" id="BAABFV010000001">
    <property type="protein sequence ID" value="GAA4359361.1"/>
    <property type="molecule type" value="Genomic_DNA"/>
</dbReference>
<evidence type="ECO:0000313" key="2">
    <source>
        <dbReference type="EMBL" id="GAA4359361.1"/>
    </source>
</evidence>
<protein>
    <submittedName>
        <fullName evidence="2">Uncharacterized protein</fullName>
    </submittedName>
</protein>
<evidence type="ECO:0000256" key="1">
    <source>
        <dbReference type="SAM" id="SignalP"/>
    </source>
</evidence>
<proteinExistence type="predicted"/>
<organism evidence="2 3">
    <name type="scientific">Kangiella marina</name>
    <dbReference type="NCBI Taxonomy" id="1079178"/>
    <lineage>
        <taxon>Bacteria</taxon>
        <taxon>Pseudomonadati</taxon>
        <taxon>Pseudomonadota</taxon>
        <taxon>Gammaproteobacteria</taxon>
        <taxon>Kangiellales</taxon>
        <taxon>Kangiellaceae</taxon>
        <taxon>Kangiella</taxon>
    </lineage>
</organism>
<name>A0ABP8II57_9GAMM</name>
<keyword evidence="3" id="KW-1185">Reference proteome</keyword>
<sequence length="256" mass="30194">MNKRFNTIYLSLVFIPIIFLSAYTAEAAEEKPPAMAEMWHFKIDGADQSKFEEALKKHVKFRKEKGDPRNWAAYTPHTGVIGRDYYVRHCCFKWSDHQKYNELKVHEQLYKDWENGPGKFVKKSRHFYSWVDRENNHWPEGTKANLLRLTHHKLKPNSDIGPVVKEISDLAKKIGWKRAWGWSYERNIEGVYLTLAMPSENFAGFEAPKPGFEEMAAKEVGEDELKDLFNRFDEHVESLSFQIMMFRPEFSVMHDK</sequence>
<feature type="chain" id="PRO_5045829357" evidence="1">
    <location>
        <begin position="28"/>
        <end position="256"/>
    </location>
</feature>
<gene>
    <name evidence="2" type="ORF">GCM10023151_10190</name>
</gene>
<feature type="signal peptide" evidence="1">
    <location>
        <begin position="1"/>
        <end position="27"/>
    </location>
</feature>
<keyword evidence="1" id="KW-0732">Signal</keyword>
<accession>A0ABP8II57</accession>
<comment type="caution">
    <text evidence="2">The sequence shown here is derived from an EMBL/GenBank/DDBJ whole genome shotgun (WGS) entry which is preliminary data.</text>
</comment>
<dbReference type="Proteomes" id="UP001501011">
    <property type="component" value="Unassembled WGS sequence"/>
</dbReference>